<dbReference type="RefSeq" id="WP_115403176.1">
    <property type="nucleotide sequence ID" value="NZ_QPKV01000004.1"/>
</dbReference>
<dbReference type="Proteomes" id="UP000253961">
    <property type="component" value="Unassembled WGS sequence"/>
</dbReference>
<reference evidence="1 2" key="1">
    <citation type="submission" date="2018-07" db="EMBL/GenBank/DDBJ databases">
        <title>Pedobacter sp. nov., isolated from soil.</title>
        <authorList>
            <person name="Zhou L.Y."/>
            <person name="Du Z.J."/>
        </authorList>
    </citation>
    <scope>NUCLEOTIDE SEQUENCE [LARGE SCALE GENOMIC DNA]</scope>
    <source>
        <strain evidence="1 2">JDX94</strain>
    </source>
</reference>
<evidence type="ECO:0000313" key="1">
    <source>
        <dbReference type="EMBL" id="RDC56454.1"/>
    </source>
</evidence>
<dbReference type="EMBL" id="QPKV01000004">
    <property type="protein sequence ID" value="RDC56454.1"/>
    <property type="molecule type" value="Genomic_DNA"/>
</dbReference>
<organism evidence="1 2">
    <name type="scientific">Pedobacter chinensis</name>
    <dbReference type="NCBI Taxonomy" id="2282421"/>
    <lineage>
        <taxon>Bacteria</taxon>
        <taxon>Pseudomonadati</taxon>
        <taxon>Bacteroidota</taxon>
        <taxon>Sphingobacteriia</taxon>
        <taxon>Sphingobacteriales</taxon>
        <taxon>Sphingobacteriaceae</taxon>
        <taxon>Pedobacter</taxon>
    </lineage>
</organism>
<keyword evidence="2" id="KW-1185">Reference proteome</keyword>
<protein>
    <submittedName>
        <fullName evidence="1">Uncharacterized protein</fullName>
    </submittedName>
</protein>
<sequence>MFASLNPKWQSTHQTEINGTVVLEVEVDKPNSIINQLNSVQTTFDSEEEKTYIKLLLFKGKDGMAYGCYVTEQQINL</sequence>
<proteinExistence type="predicted"/>
<name>A0A369PVB4_9SPHI</name>
<comment type="caution">
    <text evidence="1">The sequence shown here is derived from an EMBL/GenBank/DDBJ whole genome shotgun (WGS) entry which is preliminary data.</text>
</comment>
<accession>A0A369PVB4</accession>
<dbReference type="AlphaFoldDB" id="A0A369PVB4"/>
<gene>
    <name evidence="1" type="ORF">DU508_12745</name>
</gene>
<evidence type="ECO:0000313" key="2">
    <source>
        <dbReference type="Proteomes" id="UP000253961"/>
    </source>
</evidence>